<dbReference type="SUPFAM" id="SSF50800">
    <property type="entry name" value="PK beta-barrel domain-like"/>
    <property type="match status" value="1"/>
</dbReference>
<gene>
    <name evidence="2" type="ORF">VC82_2287</name>
</gene>
<dbReference type="InterPro" id="IPR005302">
    <property type="entry name" value="MoCF_Sase_C"/>
</dbReference>
<evidence type="ECO:0000313" key="3">
    <source>
        <dbReference type="Proteomes" id="UP000032726"/>
    </source>
</evidence>
<dbReference type="PANTHER" id="PTHR30212:SF2">
    <property type="entry name" value="PROTEIN YIIM"/>
    <property type="match status" value="1"/>
</dbReference>
<evidence type="ECO:0000313" key="2">
    <source>
        <dbReference type="EMBL" id="AKA35878.1"/>
    </source>
</evidence>
<keyword evidence="3" id="KW-1185">Reference proteome</keyword>
<proteinExistence type="predicted"/>
<dbReference type="PROSITE" id="PS51340">
    <property type="entry name" value="MOSC"/>
    <property type="match status" value="1"/>
</dbReference>
<dbReference type="GO" id="GO:0030151">
    <property type="term" value="F:molybdenum ion binding"/>
    <property type="evidence" value="ECO:0007669"/>
    <property type="project" value="InterPro"/>
</dbReference>
<accession>A0A0D5YVK2</accession>
<dbReference type="PANTHER" id="PTHR30212">
    <property type="entry name" value="PROTEIN YIIM"/>
    <property type="match status" value="1"/>
</dbReference>
<dbReference type="KEGG" id="mlt:VC82_2287"/>
<organism evidence="2 3">
    <name type="scientific">Flagellimonas lutaonensis</name>
    <dbReference type="NCBI Taxonomy" id="516051"/>
    <lineage>
        <taxon>Bacteria</taxon>
        <taxon>Pseudomonadati</taxon>
        <taxon>Bacteroidota</taxon>
        <taxon>Flavobacteriia</taxon>
        <taxon>Flavobacteriales</taxon>
        <taxon>Flavobacteriaceae</taxon>
        <taxon>Flagellimonas</taxon>
    </lineage>
</organism>
<dbReference type="PATRIC" id="fig|516051.4.peg.2353"/>
<dbReference type="OrthoDB" id="9786134at2"/>
<dbReference type="STRING" id="516051.VC82_2287"/>
<dbReference type="EMBL" id="CP011071">
    <property type="protein sequence ID" value="AKA35878.1"/>
    <property type="molecule type" value="Genomic_DNA"/>
</dbReference>
<sequence length="210" mass="23879">MKIIATNIGKATTITWNGKQQSTGIYKYPTTQPILLQQEQVAHDTVADKRVHGGTFKACYLFSADQYPYWKEKYPGLEWDWGMFGENLTVAGLDENKLIVGSTYRIGGAVVQITQPREPCYKLGIRFCNQQILKEFIVHGHPGTYVRVLQNGNVKAGDTFELIMAPTPSLTTKQFFDLLFAKDKDRQLVKMAVENEALPLSKRERLKKYL</sequence>
<dbReference type="GO" id="GO:0003824">
    <property type="term" value="F:catalytic activity"/>
    <property type="evidence" value="ECO:0007669"/>
    <property type="project" value="InterPro"/>
</dbReference>
<evidence type="ECO:0000259" key="1">
    <source>
        <dbReference type="PROSITE" id="PS51340"/>
    </source>
</evidence>
<feature type="domain" description="MOSC" evidence="1">
    <location>
        <begin position="28"/>
        <end position="163"/>
    </location>
</feature>
<dbReference type="HOGENOM" id="CLU_082566_1_0_10"/>
<dbReference type="RefSeq" id="WP_045802478.1">
    <property type="nucleotide sequence ID" value="NZ_CP011071.1"/>
</dbReference>
<dbReference type="Pfam" id="PF03473">
    <property type="entry name" value="MOSC"/>
    <property type="match status" value="1"/>
</dbReference>
<name>A0A0D5YVK2_9FLAO</name>
<dbReference type="Proteomes" id="UP000032726">
    <property type="component" value="Chromosome"/>
</dbReference>
<dbReference type="GO" id="GO:0030170">
    <property type="term" value="F:pyridoxal phosphate binding"/>
    <property type="evidence" value="ECO:0007669"/>
    <property type="project" value="InterPro"/>
</dbReference>
<dbReference type="InterPro" id="IPR052353">
    <property type="entry name" value="Benzoxazolinone_Detox_Enz"/>
</dbReference>
<dbReference type="AlphaFoldDB" id="A0A0D5YVK2"/>
<protein>
    <submittedName>
        <fullName evidence="2">MOSC domain-containing protein</fullName>
    </submittedName>
</protein>
<dbReference type="InterPro" id="IPR011037">
    <property type="entry name" value="Pyrv_Knase-like_insert_dom_sf"/>
</dbReference>
<dbReference type="Gene3D" id="2.40.33.20">
    <property type="entry name" value="PK beta-barrel domain-like"/>
    <property type="match status" value="1"/>
</dbReference>
<reference evidence="2 3" key="1">
    <citation type="submission" date="2015-03" db="EMBL/GenBank/DDBJ databases">
        <title>Complete genome sequence of Muricauda lutaonensis CC-HSB-11T, isolated from a coastal hot spring.</title>
        <authorList>
            <person name="Kim K.M."/>
        </authorList>
    </citation>
    <scope>NUCLEOTIDE SEQUENCE [LARGE SCALE GENOMIC DNA]</scope>
    <source>
        <strain evidence="2 3">CC-HSB-11</strain>
    </source>
</reference>